<keyword evidence="1" id="KW-0479">Metal-binding</keyword>
<dbReference type="PANTHER" id="PTHR23327">
    <property type="entry name" value="RING FINGER PROTEIN 127"/>
    <property type="match status" value="1"/>
</dbReference>
<dbReference type="SUPFAM" id="SSF57850">
    <property type="entry name" value="RING/U-box"/>
    <property type="match status" value="1"/>
</dbReference>
<evidence type="ECO:0000256" key="5">
    <source>
        <dbReference type="SAM" id="MobiDB-lite"/>
    </source>
</evidence>
<keyword evidence="2 4" id="KW-0863">Zinc-finger</keyword>
<evidence type="ECO:0000256" key="3">
    <source>
        <dbReference type="ARBA" id="ARBA00022833"/>
    </source>
</evidence>
<dbReference type="InterPro" id="IPR015947">
    <property type="entry name" value="PUA-like_sf"/>
</dbReference>
<dbReference type="SUPFAM" id="SSF88697">
    <property type="entry name" value="PUA domain-like"/>
    <property type="match status" value="1"/>
</dbReference>
<dbReference type="GO" id="GO:0008270">
    <property type="term" value="F:zinc ion binding"/>
    <property type="evidence" value="ECO:0007669"/>
    <property type="project" value="UniProtKB-KW"/>
</dbReference>
<feature type="domain" description="RING-type" evidence="6">
    <location>
        <begin position="114"/>
        <end position="152"/>
    </location>
</feature>
<gene>
    <name evidence="7" type="ORF">X975_04734</name>
</gene>
<dbReference type="InterPro" id="IPR013083">
    <property type="entry name" value="Znf_RING/FYVE/PHD"/>
</dbReference>
<dbReference type="SMART" id="SM00184">
    <property type="entry name" value="RING"/>
    <property type="match status" value="1"/>
</dbReference>
<dbReference type="InterPro" id="IPR001841">
    <property type="entry name" value="Znf_RING"/>
</dbReference>
<sequence length="253" mass="29027">MLKKCVSKQYLKTSADSAALKYSSLKQKKALTRSDGSLSSAESNDSFIFTEDDNSSSDDDTKDWSGIEWKECTGRSKLHRILEFFFDSVEKILDEKSVSQEIHVSGLDKQDFECPLCMRILWEPVTTPCGHSFCRFCLNRCLDHQPTCPLCKTSLAEFLAERVQSITVFLELAIKTLFPRDYEERKSVYMEEMEELSNAGKDPKHVIPLFVCTLAYPTVPCPLHVFEPRYRLMIRQCMESGSRQFGMCAYIDD</sequence>
<name>A0A087UJK4_STEMI</name>
<evidence type="ECO:0000259" key="6">
    <source>
        <dbReference type="PROSITE" id="PS50089"/>
    </source>
</evidence>
<dbReference type="InterPro" id="IPR046336">
    <property type="entry name" value="Lon_prtase_N_sf"/>
</dbReference>
<dbReference type="AlphaFoldDB" id="A0A087UJK4"/>
<dbReference type="PROSITE" id="PS50089">
    <property type="entry name" value="ZF_RING_2"/>
    <property type="match status" value="1"/>
</dbReference>
<keyword evidence="3" id="KW-0862">Zinc</keyword>
<dbReference type="OrthoDB" id="264917at2759"/>
<dbReference type="EMBL" id="KK120113">
    <property type="protein sequence ID" value="KFM77543.1"/>
    <property type="molecule type" value="Genomic_DNA"/>
</dbReference>
<feature type="compositionally biased region" description="Acidic residues" evidence="5">
    <location>
        <begin position="50"/>
        <end position="61"/>
    </location>
</feature>
<feature type="region of interest" description="Disordered" evidence="5">
    <location>
        <begin position="29"/>
        <end position="62"/>
    </location>
</feature>
<reference evidence="7 8" key="1">
    <citation type="submission" date="2013-11" db="EMBL/GenBank/DDBJ databases">
        <title>Genome sequencing of Stegodyphus mimosarum.</title>
        <authorList>
            <person name="Bechsgaard J."/>
        </authorList>
    </citation>
    <scope>NUCLEOTIDE SEQUENCE [LARGE SCALE GENOMIC DNA]</scope>
</reference>
<evidence type="ECO:0000313" key="7">
    <source>
        <dbReference type="EMBL" id="KFM77543.1"/>
    </source>
</evidence>
<accession>A0A087UJK4</accession>
<dbReference type="Gene3D" id="3.30.40.10">
    <property type="entry name" value="Zinc/RING finger domain, C3HC4 (zinc finger)"/>
    <property type="match status" value="1"/>
</dbReference>
<dbReference type="Pfam" id="PF13923">
    <property type="entry name" value="zf-C3HC4_2"/>
    <property type="match status" value="1"/>
</dbReference>
<dbReference type="PROSITE" id="PS00518">
    <property type="entry name" value="ZF_RING_1"/>
    <property type="match status" value="1"/>
</dbReference>
<dbReference type="STRING" id="407821.A0A087UJK4"/>
<feature type="non-terminal residue" evidence="7">
    <location>
        <position position="253"/>
    </location>
</feature>
<evidence type="ECO:0000256" key="2">
    <source>
        <dbReference type="ARBA" id="ARBA00022771"/>
    </source>
</evidence>
<dbReference type="GO" id="GO:0061630">
    <property type="term" value="F:ubiquitin protein ligase activity"/>
    <property type="evidence" value="ECO:0007669"/>
    <property type="project" value="TreeGrafter"/>
</dbReference>
<protein>
    <submittedName>
        <fullName evidence="7">LON peptidase N-terminal domain and RING finger protein 2</fullName>
    </submittedName>
</protein>
<keyword evidence="8" id="KW-1185">Reference proteome</keyword>
<feature type="compositionally biased region" description="Polar residues" evidence="5">
    <location>
        <begin position="34"/>
        <end position="47"/>
    </location>
</feature>
<dbReference type="Gene3D" id="2.30.130.40">
    <property type="entry name" value="LON domain-like"/>
    <property type="match status" value="1"/>
</dbReference>
<dbReference type="InterPro" id="IPR017907">
    <property type="entry name" value="Znf_RING_CS"/>
</dbReference>
<dbReference type="Proteomes" id="UP000054359">
    <property type="component" value="Unassembled WGS sequence"/>
</dbReference>
<evidence type="ECO:0000313" key="8">
    <source>
        <dbReference type="Proteomes" id="UP000054359"/>
    </source>
</evidence>
<dbReference type="PANTHER" id="PTHR23327:SF42">
    <property type="entry name" value="LON PEPTIDASE N-TERMINAL DOMAIN AND RING FINGER PROTEIN C14F5.10C"/>
    <property type="match status" value="1"/>
</dbReference>
<dbReference type="CDD" id="cd16514">
    <property type="entry name" value="RING-HC_LONFs_rpt2"/>
    <property type="match status" value="1"/>
</dbReference>
<proteinExistence type="predicted"/>
<organism evidence="7 8">
    <name type="scientific">Stegodyphus mimosarum</name>
    <name type="common">African social velvet spider</name>
    <dbReference type="NCBI Taxonomy" id="407821"/>
    <lineage>
        <taxon>Eukaryota</taxon>
        <taxon>Metazoa</taxon>
        <taxon>Ecdysozoa</taxon>
        <taxon>Arthropoda</taxon>
        <taxon>Chelicerata</taxon>
        <taxon>Arachnida</taxon>
        <taxon>Araneae</taxon>
        <taxon>Araneomorphae</taxon>
        <taxon>Entelegynae</taxon>
        <taxon>Eresoidea</taxon>
        <taxon>Eresidae</taxon>
        <taxon>Stegodyphus</taxon>
    </lineage>
</organism>
<evidence type="ECO:0000256" key="4">
    <source>
        <dbReference type="PROSITE-ProRule" id="PRU00175"/>
    </source>
</evidence>
<evidence type="ECO:0000256" key="1">
    <source>
        <dbReference type="ARBA" id="ARBA00022723"/>
    </source>
</evidence>